<feature type="non-terminal residue" evidence="3">
    <location>
        <position position="182"/>
    </location>
</feature>
<dbReference type="AlphaFoldDB" id="M1ZNX1"/>
<organism evidence="3 4">
    <name type="scientific">Clostridium botulinum CFSAN001627</name>
    <dbReference type="NCBI Taxonomy" id="1232189"/>
    <lineage>
        <taxon>Bacteria</taxon>
        <taxon>Bacillati</taxon>
        <taxon>Bacillota</taxon>
        <taxon>Clostridia</taxon>
        <taxon>Eubacteriales</taxon>
        <taxon>Clostridiaceae</taxon>
        <taxon>Clostridium</taxon>
    </lineage>
</organism>
<name>M1ZNX1_CLOBO</name>
<sequence length="182" mass="21288">MCTNFEFLKFKKEFNVFSDACIEAEKSILVSPATTAILSRRALELAVKWVYSFDEDLGIPYRDNISSLIHSGSFLELIDSEMFPLLKFVISLGNVAVHTNKSITREEAILSLHNLYQFINWIDYCYGDDYKEKKFDENILLQGEEKRVRPEELKDLYDKLSSKDKKLEEIIKENEELRKEIT</sequence>
<evidence type="ECO:0000313" key="4">
    <source>
        <dbReference type="Proteomes" id="UP000011944"/>
    </source>
</evidence>
<dbReference type="InterPro" id="IPR025285">
    <property type="entry name" value="DUF4145"/>
</dbReference>
<accession>M1ZNX1</accession>
<comment type="caution">
    <text evidence="3">The sequence shown here is derived from an EMBL/GenBank/DDBJ whole genome shotgun (WGS) entry which is preliminary data.</text>
</comment>
<reference evidence="3 4" key="1">
    <citation type="submission" date="2012-10" db="EMBL/GenBank/DDBJ databases">
        <authorList>
            <person name="Strain E.A."/>
            <person name="Brown E."/>
            <person name="Allard M.W."/>
            <person name="Gonzalez-Escalona N."/>
            <person name="Timme R."/>
        </authorList>
    </citation>
    <scope>NUCLEOTIDE SEQUENCE [LARGE SCALE GENOMIC DNA]</scope>
    <source>
        <strain evidence="3 4">CFSAN001627</strain>
    </source>
</reference>
<dbReference type="Proteomes" id="UP000011944">
    <property type="component" value="Unassembled WGS sequence"/>
</dbReference>
<reference evidence="3 4" key="2">
    <citation type="submission" date="2013-03" db="EMBL/GenBank/DDBJ databases">
        <title>Diversity in Clostridium botulinum.</title>
        <authorList>
            <person name="Timme R.E."/>
            <person name="Allard M."/>
            <person name="Luo Y."/>
            <person name="Strain E."/>
            <person name="Gonzalez-Escalona N."/>
            <person name="Brown E."/>
        </authorList>
    </citation>
    <scope>NUCLEOTIDE SEQUENCE [LARGE SCALE GENOMIC DNA]</scope>
    <source>
        <strain evidence="3 4">CFSAN001627</strain>
    </source>
</reference>
<feature type="domain" description="DUF4145" evidence="2">
    <location>
        <begin position="23"/>
        <end position="110"/>
    </location>
</feature>
<evidence type="ECO:0000313" key="3">
    <source>
        <dbReference type="EMBL" id="EKN40472.1"/>
    </source>
</evidence>
<proteinExistence type="predicted"/>
<evidence type="ECO:0000256" key="1">
    <source>
        <dbReference type="SAM" id="Coils"/>
    </source>
</evidence>
<dbReference type="EMBL" id="AMXI01001193">
    <property type="protein sequence ID" value="EKN40472.1"/>
    <property type="molecule type" value="Genomic_DNA"/>
</dbReference>
<dbReference type="Pfam" id="PF13643">
    <property type="entry name" value="DUF4145"/>
    <property type="match status" value="1"/>
</dbReference>
<gene>
    <name evidence="3" type="ORF">CFSAN001627_19368</name>
</gene>
<evidence type="ECO:0000259" key="2">
    <source>
        <dbReference type="Pfam" id="PF13643"/>
    </source>
</evidence>
<keyword evidence="1" id="KW-0175">Coiled coil</keyword>
<protein>
    <submittedName>
        <fullName evidence="3">Putative type I restriction-modification system, R subunit</fullName>
    </submittedName>
</protein>
<feature type="coiled-coil region" evidence="1">
    <location>
        <begin position="153"/>
        <end position="180"/>
    </location>
</feature>